<accession>A0ABS2BFJ7</accession>
<dbReference type="RefSeq" id="WP_203536081.1">
    <property type="nucleotide sequence ID" value="NZ_JAESND010000001.1"/>
</dbReference>
<proteinExistence type="predicted"/>
<keyword evidence="2" id="KW-1185">Reference proteome</keyword>
<reference evidence="1 2" key="1">
    <citation type="submission" date="2021-01" db="EMBL/GenBank/DDBJ databases">
        <title>Draft Genome Sequence and Polyhydroxyalkanoate Biosynthetic Potential of Jeongeupia naejangsanensis Type Strain DSM 24253.</title>
        <authorList>
            <person name="Turrini P."/>
            <person name="Artuso I."/>
            <person name="Lugli G.A."/>
            <person name="Frangipani E."/>
            <person name="Ventura M."/>
            <person name="Visca P."/>
        </authorList>
    </citation>
    <scope>NUCLEOTIDE SEQUENCE [LARGE SCALE GENOMIC DNA]</scope>
    <source>
        <strain evidence="1 2">DSM 24253</strain>
    </source>
</reference>
<organism evidence="1 2">
    <name type="scientific">Jeongeupia naejangsanensis</name>
    <dbReference type="NCBI Taxonomy" id="613195"/>
    <lineage>
        <taxon>Bacteria</taxon>
        <taxon>Pseudomonadati</taxon>
        <taxon>Pseudomonadota</taxon>
        <taxon>Betaproteobacteria</taxon>
        <taxon>Neisseriales</taxon>
        <taxon>Chitinibacteraceae</taxon>
        <taxon>Jeongeupia</taxon>
    </lineage>
</organism>
<sequence length="131" mass="15174">MMMRRLPSATMAASMGISEAEYERYVRGQKKITRMVYAFIRCVTGAELPAGFGEFAGMRIERGRIIARPNQHHNCGIRYDDLVHTEYLRTCGELAKAQANLIERLSKERDFYRRQCSKDARFGMMLNKIFP</sequence>
<evidence type="ECO:0000313" key="2">
    <source>
        <dbReference type="Proteomes" id="UP000809431"/>
    </source>
</evidence>
<dbReference type="Proteomes" id="UP000809431">
    <property type="component" value="Unassembled WGS sequence"/>
</dbReference>
<comment type="caution">
    <text evidence="1">The sequence shown here is derived from an EMBL/GenBank/DDBJ whole genome shotgun (WGS) entry which is preliminary data.</text>
</comment>
<evidence type="ECO:0000313" key="1">
    <source>
        <dbReference type="EMBL" id="MBM3114387.1"/>
    </source>
</evidence>
<name>A0ABS2BFJ7_9NEIS</name>
<gene>
    <name evidence="1" type="ORF">JMJ54_00980</name>
</gene>
<dbReference type="EMBL" id="JAESND010000001">
    <property type="protein sequence ID" value="MBM3114387.1"/>
    <property type="molecule type" value="Genomic_DNA"/>
</dbReference>
<protein>
    <submittedName>
        <fullName evidence="1">Uncharacterized protein</fullName>
    </submittedName>
</protein>